<dbReference type="InterPro" id="IPR036249">
    <property type="entry name" value="Thioredoxin-like_sf"/>
</dbReference>
<dbReference type="AlphaFoldDB" id="A0A2M8VZP5"/>
<keyword evidence="3" id="KW-1185">Reference proteome</keyword>
<dbReference type="Pfam" id="PF01323">
    <property type="entry name" value="DSBA"/>
    <property type="match status" value="1"/>
</dbReference>
<name>A0A2M8VZP5_9BURK</name>
<dbReference type="SUPFAM" id="SSF52833">
    <property type="entry name" value="Thioredoxin-like"/>
    <property type="match status" value="1"/>
</dbReference>
<dbReference type="GO" id="GO:0016491">
    <property type="term" value="F:oxidoreductase activity"/>
    <property type="evidence" value="ECO:0007669"/>
    <property type="project" value="InterPro"/>
</dbReference>
<dbReference type="EMBL" id="PGTX01000001">
    <property type="protein sequence ID" value="PJI83331.1"/>
    <property type="molecule type" value="Genomic_DNA"/>
</dbReference>
<evidence type="ECO:0000313" key="2">
    <source>
        <dbReference type="EMBL" id="PJI83331.1"/>
    </source>
</evidence>
<dbReference type="InterPro" id="IPR001853">
    <property type="entry name" value="DSBA-like_thioredoxin_dom"/>
</dbReference>
<accession>A0A2M8VZP5</accession>
<evidence type="ECO:0000259" key="1">
    <source>
        <dbReference type="Pfam" id="PF01323"/>
    </source>
</evidence>
<reference evidence="2 3" key="1">
    <citation type="submission" date="2017-11" db="EMBL/GenBank/DDBJ databases">
        <title>Genomic Encyclopedia of Type Strains, Phase III (KMG-III): the genomes of soil and plant-associated and newly described type strains.</title>
        <authorList>
            <person name="Whitman W."/>
        </authorList>
    </citation>
    <scope>NUCLEOTIDE SEQUENCE [LARGE SCALE GENOMIC DNA]</scope>
    <source>
        <strain evidence="2 3">UB-Domo-W1</strain>
    </source>
</reference>
<gene>
    <name evidence="2" type="ORF">B0G85_0728</name>
</gene>
<proteinExistence type="predicted"/>
<comment type="caution">
    <text evidence="2">The sequence shown here is derived from an EMBL/GenBank/DDBJ whole genome shotgun (WGS) entry which is preliminary data.</text>
</comment>
<dbReference type="Proteomes" id="UP000229366">
    <property type="component" value="Unassembled WGS sequence"/>
</dbReference>
<evidence type="ECO:0000313" key="3">
    <source>
        <dbReference type="Proteomes" id="UP000229366"/>
    </source>
</evidence>
<dbReference type="PANTHER" id="PTHR13887:SF41">
    <property type="entry name" value="THIOREDOXIN SUPERFAMILY PROTEIN"/>
    <property type="match status" value="1"/>
</dbReference>
<dbReference type="RefSeq" id="WP_100379042.1">
    <property type="nucleotide sequence ID" value="NZ_CBCSBW010000001.1"/>
</dbReference>
<dbReference type="OrthoDB" id="9799122at2"/>
<dbReference type="Gene3D" id="3.40.30.10">
    <property type="entry name" value="Glutaredoxin"/>
    <property type="match status" value="1"/>
</dbReference>
<dbReference type="PANTHER" id="PTHR13887">
    <property type="entry name" value="GLUTATHIONE S-TRANSFERASE KAPPA"/>
    <property type="match status" value="1"/>
</dbReference>
<sequence length="222" mass="24638">MVTNLKIDVVSDIACPWCAVGIGNLMQAIDALGIREKINLEFQPFELNPSMPVGGQDAIEHLTQKYGMDEAQVKANQANIRARAKTAGYDFHPEGRKRVYNTFNCHRLLYWALLEKGSGAQHQLKHQLLKAYFEDASDMDEINTLLNAVDRAGLDRVAAREIIQSNQYVDEVKALEREYTQAGISAVPAVIFNNQSLISGAQSVESYQNAIEKILSDSAHSS</sequence>
<feature type="domain" description="DSBA-like thioredoxin" evidence="1">
    <location>
        <begin position="7"/>
        <end position="211"/>
    </location>
</feature>
<dbReference type="CDD" id="cd03024">
    <property type="entry name" value="DsbA_FrnE"/>
    <property type="match status" value="1"/>
</dbReference>
<dbReference type="GO" id="GO:0016853">
    <property type="term" value="F:isomerase activity"/>
    <property type="evidence" value="ECO:0007669"/>
    <property type="project" value="UniProtKB-KW"/>
</dbReference>
<protein>
    <submittedName>
        <fullName evidence="2">Putative DsbA family dithiol-disulfide isomerase</fullName>
    </submittedName>
</protein>
<keyword evidence="2" id="KW-0413">Isomerase</keyword>
<organism evidence="2 3">
    <name type="scientific">Polynucleobacter brandtiae</name>
    <dbReference type="NCBI Taxonomy" id="1938816"/>
    <lineage>
        <taxon>Bacteria</taxon>
        <taxon>Pseudomonadati</taxon>
        <taxon>Pseudomonadota</taxon>
        <taxon>Betaproteobacteria</taxon>
        <taxon>Burkholderiales</taxon>
        <taxon>Burkholderiaceae</taxon>
        <taxon>Polynucleobacter</taxon>
    </lineage>
</organism>